<keyword evidence="3" id="KW-1185">Reference proteome</keyword>
<reference evidence="2 3" key="1">
    <citation type="submission" date="2023-09" db="EMBL/GenBank/DDBJ databases">
        <authorList>
            <person name="Rey-Velasco X."/>
        </authorList>
    </citation>
    <scope>NUCLEOTIDE SEQUENCE [LARGE SCALE GENOMIC DNA]</scope>
    <source>
        <strain evidence="2 3">W345</strain>
    </source>
</reference>
<accession>A0ABU2WIJ1</accession>
<comment type="similarity">
    <text evidence="1">Belongs to the transposase 8 family.</text>
</comment>
<evidence type="ECO:0000313" key="3">
    <source>
        <dbReference type="Proteomes" id="UP001254608"/>
    </source>
</evidence>
<dbReference type="Proteomes" id="UP001254608">
    <property type="component" value="Unassembled WGS sequence"/>
</dbReference>
<sequence length="92" mass="10840">MKKNQFSPKQIQNILQEMDAQEAPSVVALCQKYSISRQTYYYWRAKYGTDATQADRIRQLELETRELRNMLIKQRFQIEMLSSSGFAAQATR</sequence>
<protein>
    <submittedName>
        <fullName evidence="2">Transposase</fullName>
    </submittedName>
</protein>
<gene>
    <name evidence="2" type="ORF">RM530_06670</name>
</gene>
<organism evidence="2 3">
    <name type="scientific">Banduia mediterranea</name>
    <dbReference type="NCBI Taxonomy" id="3075609"/>
    <lineage>
        <taxon>Bacteria</taxon>
        <taxon>Pseudomonadati</taxon>
        <taxon>Pseudomonadota</taxon>
        <taxon>Gammaproteobacteria</taxon>
        <taxon>Nevskiales</taxon>
        <taxon>Algiphilaceae</taxon>
        <taxon>Banduia</taxon>
    </lineage>
</organism>
<dbReference type="PANTHER" id="PTHR33609">
    <property type="entry name" value="LOW CALCIUM RESPONSE LOCUS PROTEIN S"/>
    <property type="match status" value="1"/>
</dbReference>
<proteinExistence type="inferred from homology"/>
<dbReference type="SUPFAM" id="SSF46689">
    <property type="entry name" value="Homeodomain-like"/>
    <property type="match status" value="1"/>
</dbReference>
<dbReference type="InterPro" id="IPR009057">
    <property type="entry name" value="Homeodomain-like_sf"/>
</dbReference>
<dbReference type="EMBL" id="JAVRIC010000007">
    <property type="protein sequence ID" value="MDT0497049.1"/>
    <property type="molecule type" value="Genomic_DNA"/>
</dbReference>
<dbReference type="PANTHER" id="PTHR33609:SF1">
    <property type="entry name" value="TRANSPOSASE"/>
    <property type="match status" value="1"/>
</dbReference>
<dbReference type="InterPro" id="IPR052546">
    <property type="entry name" value="Transposase_8_domain"/>
</dbReference>
<dbReference type="RefSeq" id="WP_311364443.1">
    <property type="nucleotide sequence ID" value="NZ_JAVRIC010000007.1"/>
</dbReference>
<comment type="caution">
    <text evidence="2">The sequence shown here is derived from an EMBL/GenBank/DDBJ whole genome shotgun (WGS) entry which is preliminary data.</text>
</comment>
<evidence type="ECO:0000256" key="1">
    <source>
        <dbReference type="ARBA" id="ARBA00009964"/>
    </source>
</evidence>
<dbReference type="InterPro" id="IPR002514">
    <property type="entry name" value="Transposase_8"/>
</dbReference>
<name>A0ABU2WIJ1_9GAMM</name>
<dbReference type="Pfam" id="PF01527">
    <property type="entry name" value="HTH_Tnp_1"/>
    <property type="match status" value="1"/>
</dbReference>
<evidence type="ECO:0000313" key="2">
    <source>
        <dbReference type="EMBL" id="MDT0497049.1"/>
    </source>
</evidence>